<evidence type="ECO:0000313" key="2">
    <source>
        <dbReference type="Proteomes" id="UP000613974"/>
    </source>
</evidence>
<dbReference type="Gene3D" id="3.90.50.10">
    <property type="entry name" value="Photosynthetic Reaction Center, subunit H, domain 2"/>
    <property type="match status" value="1"/>
</dbReference>
<dbReference type="EMBL" id="BNEC01000005">
    <property type="protein sequence ID" value="GHI69257.1"/>
    <property type="molecule type" value="Genomic_DNA"/>
</dbReference>
<name>A0ABQ3SMQ3_9ACTN</name>
<dbReference type="InterPro" id="IPR011033">
    <property type="entry name" value="PRC_barrel-like_sf"/>
</dbReference>
<dbReference type="SUPFAM" id="SSF50346">
    <property type="entry name" value="PRC-barrel domain"/>
    <property type="match status" value="1"/>
</dbReference>
<accession>A0ABQ3SMQ3</accession>
<proteinExistence type="predicted"/>
<sequence>MTGHPYREELFRVTEHVWSFRPASGHLTWADLTGYRVEATDGPIGKVDKHSYDVGDAYLVVDTGVWVFGKEVLLPASTVSRIDLEEEKVYVNADKERIKNAPEFHRDKHLQDAGYREEVGSYYGITWLPGEGPVGSHRG</sequence>
<gene>
    <name evidence="1" type="ORF">Snoj_31750</name>
</gene>
<dbReference type="InterPro" id="IPR014747">
    <property type="entry name" value="Bac_photo_RC_H_C"/>
</dbReference>
<organism evidence="1 2">
    <name type="scientific">Streptomyces nojiriensis</name>
    <dbReference type="NCBI Taxonomy" id="66374"/>
    <lineage>
        <taxon>Bacteria</taxon>
        <taxon>Bacillati</taxon>
        <taxon>Actinomycetota</taxon>
        <taxon>Actinomycetes</taxon>
        <taxon>Kitasatosporales</taxon>
        <taxon>Streptomycetaceae</taxon>
        <taxon>Streptomyces</taxon>
    </lineage>
</organism>
<keyword evidence="2" id="KW-1185">Reference proteome</keyword>
<protein>
    <recommendedName>
        <fullName evidence="3">PRC-barrel domain containing protein</fullName>
    </recommendedName>
</protein>
<reference evidence="2" key="1">
    <citation type="submission" date="2023-07" db="EMBL/GenBank/DDBJ databases">
        <title>Whole genome shotgun sequence of Streptomyces nojiriensis NBRC 13794.</title>
        <authorList>
            <person name="Komaki H."/>
            <person name="Tamura T."/>
        </authorList>
    </citation>
    <scope>NUCLEOTIDE SEQUENCE [LARGE SCALE GENOMIC DNA]</scope>
    <source>
        <strain evidence="2">NBRC 13794</strain>
    </source>
</reference>
<evidence type="ECO:0000313" key="1">
    <source>
        <dbReference type="EMBL" id="GHI69257.1"/>
    </source>
</evidence>
<evidence type="ECO:0008006" key="3">
    <source>
        <dbReference type="Google" id="ProtNLM"/>
    </source>
</evidence>
<comment type="caution">
    <text evidence="1">The sequence shown here is derived from an EMBL/GenBank/DDBJ whole genome shotgun (WGS) entry which is preliminary data.</text>
</comment>
<dbReference type="Proteomes" id="UP000613974">
    <property type="component" value="Unassembled WGS sequence"/>
</dbReference>